<dbReference type="Proteomes" id="UP000240493">
    <property type="component" value="Unassembled WGS sequence"/>
</dbReference>
<accession>A0A2T3ZJ77</accession>
<keyword evidence="1" id="KW-1133">Transmembrane helix</keyword>
<dbReference type="AlphaFoldDB" id="A0A2T3ZJ77"/>
<protein>
    <submittedName>
        <fullName evidence="2">Uncharacterized protein</fullName>
    </submittedName>
</protein>
<gene>
    <name evidence="2" type="ORF">M441DRAFT_64543</name>
</gene>
<proteinExistence type="predicted"/>
<keyword evidence="1" id="KW-0472">Membrane</keyword>
<evidence type="ECO:0000313" key="2">
    <source>
        <dbReference type="EMBL" id="PTB44864.1"/>
    </source>
</evidence>
<dbReference type="EMBL" id="KZ679257">
    <property type="protein sequence ID" value="PTB44864.1"/>
    <property type="molecule type" value="Genomic_DNA"/>
</dbReference>
<keyword evidence="3" id="KW-1185">Reference proteome</keyword>
<reference evidence="2 3" key="1">
    <citation type="submission" date="2016-07" db="EMBL/GenBank/DDBJ databases">
        <title>Multiple horizontal gene transfer events from other fungi enriched the ability of initially mycotrophic Trichoderma (Ascomycota) to feed on dead plant biomass.</title>
        <authorList>
            <consortium name="DOE Joint Genome Institute"/>
            <person name="Aerts A."/>
            <person name="Atanasova L."/>
            <person name="Chenthamara K."/>
            <person name="Zhang J."/>
            <person name="Grujic M."/>
            <person name="Henrissat B."/>
            <person name="Kuo A."/>
            <person name="Salamov A."/>
            <person name="Lipzen A."/>
            <person name="Labutti K."/>
            <person name="Barry K."/>
            <person name="Miao Y."/>
            <person name="Rahimi M.J."/>
            <person name="Shen Q."/>
            <person name="Grigoriev I.V."/>
            <person name="Kubicek C.P."/>
            <person name="Druzhinina I.S."/>
        </authorList>
    </citation>
    <scope>NUCLEOTIDE SEQUENCE [LARGE SCALE GENOMIC DNA]</scope>
    <source>
        <strain evidence="2 3">CBS 433.97</strain>
    </source>
</reference>
<keyword evidence="1" id="KW-0812">Transmembrane</keyword>
<evidence type="ECO:0000256" key="1">
    <source>
        <dbReference type="SAM" id="Phobius"/>
    </source>
</evidence>
<feature type="transmembrane region" description="Helical" evidence="1">
    <location>
        <begin position="93"/>
        <end position="114"/>
    </location>
</feature>
<evidence type="ECO:0000313" key="3">
    <source>
        <dbReference type="Proteomes" id="UP000240493"/>
    </source>
</evidence>
<organism evidence="2 3">
    <name type="scientific">Trichoderma asperellum (strain ATCC 204424 / CBS 433.97 / NBRC 101777)</name>
    <dbReference type="NCBI Taxonomy" id="1042311"/>
    <lineage>
        <taxon>Eukaryota</taxon>
        <taxon>Fungi</taxon>
        <taxon>Dikarya</taxon>
        <taxon>Ascomycota</taxon>
        <taxon>Pezizomycotina</taxon>
        <taxon>Sordariomycetes</taxon>
        <taxon>Hypocreomycetidae</taxon>
        <taxon>Hypocreales</taxon>
        <taxon>Hypocreaceae</taxon>
        <taxon>Trichoderma</taxon>
    </lineage>
</organism>
<sequence length="130" mass="14791">MKDLACIISPRRSQYPTFSSTLVRAENKDQWRPSEMHAAPLVYHIGTHVLWHRIVDISSFKALSMDLSRLAAGEEGEQGRSVKLSNKRSRGRCMGLFFAIVFQYFVFSFVALQFRFGRSSPEIGFVSQGN</sequence>
<name>A0A2T3ZJ77_TRIA4</name>